<evidence type="ECO:0000256" key="7">
    <source>
        <dbReference type="HAMAP-Rule" id="MF_00092"/>
    </source>
</evidence>
<keyword evidence="6 7" id="KW-0238">DNA-binding</keyword>
<evidence type="ECO:0000256" key="5">
    <source>
        <dbReference type="ARBA" id="ARBA00022884"/>
    </source>
</evidence>
<keyword evidence="5 7" id="KW-0694">RNA-binding</keyword>
<keyword evidence="12" id="KW-1185">Reference proteome</keyword>
<dbReference type="Pfam" id="PF00488">
    <property type="entry name" value="MutS_V"/>
    <property type="match status" value="1"/>
</dbReference>
<dbReference type="InterPro" id="IPR007696">
    <property type="entry name" value="DNA_mismatch_repair_MutS_core"/>
</dbReference>
<dbReference type="PANTHER" id="PTHR48466">
    <property type="entry name" value="OS10G0509000 PROTEIN-RELATED"/>
    <property type="match status" value="1"/>
</dbReference>
<dbReference type="EMBL" id="CP012159">
    <property type="protein sequence ID" value="AKT43406.1"/>
    <property type="molecule type" value="Genomic_DNA"/>
</dbReference>
<dbReference type="EC" id="3.6.4.-" evidence="7"/>
<dbReference type="STRING" id="52.CMC5_076380"/>
<dbReference type="GO" id="GO:0045910">
    <property type="term" value="P:negative regulation of DNA recombination"/>
    <property type="evidence" value="ECO:0007669"/>
    <property type="project" value="InterPro"/>
</dbReference>
<dbReference type="InterPro" id="IPR036063">
    <property type="entry name" value="Smr_dom_sf"/>
</dbReference>
<dbReference type="InterPro" id="IPR005747">
    <property type="entry name" value="MutS2"/>
</dbReference>
<proteinExistence type="inferred from homology"/>
<dbReference type="Pfam" id="PF20297">
    <property type="entry name" value="MSSS"/>
    <property type="match status" value="1"/>
</dbReference>
<dbReference type="Gene3D" id="3.30.1370.110">
    <property type="match status" value="1"/>
</dbReference>
<evidence type="ECO:0000313" key="12">
    <source>
        <dbReference type="Proteomes" id="UP000067626"/>
    </source>
</evidence>
<dbReference type="SMART" id="SM00533">
    <property type="entry name" value="MUTSd"/>
    <property type="match status" value="1"/>
</dbReference>
<sequence length="827" mass="88388">MTDLTTSDLLSSPCPPKTRSDLEWDRILEAIAVRCASPGGRRAARELPFAERRDDALTALAEVREAVELDARGEPLPSRDVPEIDAALDRARIGAVLSNQELRDVLAVLGVARTLRQYLHGRRQHAPALNKACALDPGLDDLAGDLAGAFDLDGSLSDRASARLGELRAEWRSQRERLIRRLEELINKHEDILQDRYWTERDGRYVLPVRSDAHERFPGIMHATSASGATLFIEPRTVVDQGNRLKMLDADVTREEQAIYAELTARVGEVIESVAAAARALSHADLRGASARFSKDLSLTFPEIPADAFAGVGPGAPRAEEGEESRQERRPSIELLGARHPLLALDGVQVVPSDLAVDAGRAMVISGPNAGGKTVALKTLGLAALMVRAGLPVPAKSGSRVGLFEVVLTDVGDEQSLHKNLSTFSAHVRNLAEILGETRPGALVLLDELAVGTDPREGEALAAAVLDSLCARGGTTACTTHYEGLKALALGDGRFENASVGFDMSAMNPTFQLTTGIPGASSALAVARRYGVPATVLERAERFLSREALDFEQMVEKLAAERRALELARADAEREAEAARARQRELQSEIKRLREKEKAVISKEGEALMAGLRKAREELRAAQARLRGRANEDDLRAASKALDAIGQKVAIGGALETRALEVSEPRGAVNAASIKVGSKVYVPRLRAEAEVVEVLAGGQLRVAAGPLKLTTSVGEIQAAAAAAPPVPTTRKVSLDAAADPDVPVQTSQNTVDLRGLRAHEAVAMAEQFIDRALGAGLGVVFFIHGHGTGALREAVQEALRGHRYVVRSRAGGQSEGGGGVTVAWLKW</sequence>
<dbReference type="InterPro" id="IPR027417">
    <property type="entry name" value="P-loop_NTPase"/>
</dbReference>
<evidence type="ECO:0000256" key="2">
    <source>
        <dbReference type="ARBA" id="ARBA00022741"/>
    </source>
</evidence>
<dbReference type="InterPro" id="IPR046893">
    <property type="entry name" value="MSSS"/>
</dbReference>
<organism evidence="11 12">
    <name type="scientific">Chondromyces crocatus</name>
    <dbReference type="NCBI Taxonomy" id="52"/>
    <lineage>
        <taxon>Bacteria</taxon>
        <taxon>Pseudomonadati</taxon>
        <taxon>Myxococcota</taxon>
        <taxon>Polyangia</taxon>
        <taxon>Polyangiales</taxon>
        <taxon>Polyangiaceae</taxon>
        <taxon>Chondromyces</taxon>
    </lineage>
</organism>
<dbReference type="Gene3D" id="3.40.50.300">
    <property type="entry name" value="P-loop containing nucleotide triphosphate hydrolases"/>
    <property type="match status" value="1"/>
</dbReference>
<accession>A0A0K1ERD5</accession>
<keyword evidence="8" id="KW-0175">Coiled coil</keyword>
<comment type="function">
    <text evidence="7">Acts as a ribosome collision sensor, splitting the ribosome into its 2 subunits. Detects stalled/collided 70S ribosomes which it binds and splits by an ATP-hydrolysis driven conformational change. Acts upstream of the ribosome quality control system (RQC), a ribosome-associated complex that mediates the extraction of incompletely synthesized nascent chains from stalled ribosomes and their subsequent degradation. Probably generates substrates for RQC.</text>
</comment>
<keyword evidence="4 7" id="KW-0067">ATP-binding</keyword>
<feature type="domain" description="Smr" evidence="10">
    <location>
        <begin position="751"/>
        <end position="826"/>
    </location>
</feature>
<protein>
    <recommendedName>
        <fullName evidence="7">Endonuclease MutS2</fullName>
        <ecNumber evidence="7">3.1.-.-</ecNumber>
    </recommendedName>
    <alternativeName>
        <fullName evidence="7">Ribosome-associated protein quality control-upstream factor</fullName>
        <shortName evidence="7">RQC-upstream factor</shortName>
        <shortName evidence="7">RqcU</shortName>
        <ecNumber evidence="7">3.6.4.-</ecNumber>
    </alternativeName>
</protein>
<dbReference type="GO" id="GO:0030983">
    <property type="term" value="F:mismatched DNA binding"/>
    <property type="evidence" value="ECO:0007669"/>
    <property type="project" value="InterPro"/>
</dbReference>
<feature type="compositionally biased region" description="Basic and acidic residues" evidence="9">
    <location>
        <begin position="318"/>
        <end position="330"/>
    </location>
</feature>
<dbReference type="EC" id="3.1.-.-" evidence="7"/>
<gene>
    <name evidence="11" type="primary">mutS</name>
    <name evidence="7" type="synonym">mutS2</name>
    <name evidence="7" type="synonym">rqcU</name>
    <name evidence="11" type="ORF">CMC5_076380</name>
</gene>
<dbReference type="PROSITE" id="PS50828">
    <property type="entry name" value="SMR"/>
    <property type="match status" value="1"/>
</dbReference>
<dbReference type="PIRSF" id="PIRSF005814">
    <property type="entry name" value="MutS_YshD"/>
    <property type="match status" value="1"/>
</dbReference>
<dbReference type="SUPFAM" id="SSF48334">
    <property type="entry name" value="DNA repair protein MutS, domain III"/>
    <property type="match status" value="1"/>
</dbReference>
<evidence type="ECO:0000313" key="11">
    <source>
        <dbReference type="EMBL" id="AKT43406.1"/>
    </source>
</evidence>
<evidence type="ECO:0000256" key="9">
    <source>
        <dbReference type="SAM" id="MobiDB-lite"/>
    </source>
</evidence>
<dbReference type="GO" id="GO:0005524">
    <property type="term" value="F:ATP binding"/>
    <property type="evidence" value="ECO:0007669"/>
    <property type="project" value="UniProtKB-UniRule"/>
</dbReference>
<comment type="subunit">
    <text evidence="7">Homodimer. Binds to stalled ribosomes, contacting rRNA.</text>
</comment>
<comment type="similarity">
    <text evidence="7">Belongs to the DNA mismatch repair MutS family. MutS2 subfamily.</text>
</comment>
<feature type="binding site" evidence="7">
    <location>
        <begin position="367"/>
        <end position="374"/>
    </location>
    <ligand>
        <name>ATP</name>
        <dbReference type="ChEBI" id="CHEBI:30616"/>
    </ligand>
</feature>
<dbReference type="KEGG" id="ccro:CMC5_076380"/>
<dbReference type="GO" id="GO:0004519">
    <property type="term" value="F:endonuclease activity"/>
    <property type="evidence" value="ECO:0007669"/>
    <property type="project" value="UniProtKB-UniRule"/>
</dbReference>
<evidence type="ECO:0000256" key="6">
    <source>
        <dbReference type="ARBA" id="ARBA00023125"/>
    </source>
</evidence>
<dbReference type="Pfam" id="PF01713">
    <property type="entry name" value="Smr"/>
    <property type="match status" value="1"/>
</dbReference>
<keyword evidence="3 7" id="KW-0378">Hydrolase</keyword>
<evidence type="ECO:0000256" key="8">
    <source>
        <dbReference type="SAM" id="Coils"/>
    </source>
</evidence>
<keyword evidence="1 7" id="KW-0699">rRNA-binding</keyword>
<dbReference type="GO" id="GO:0043023">
    <property type="term" value="F:ribosomal large subunit binding"/>
    <property type="evidence" value="ECO:0007669"/>
    <property type="project" value="UniProtKB-UniRule"/>
</dbReference>
<dbReference type="InterPro" id="IPR002625">
    <property type="entry name" value="Smr_dom"/>
</dbReference>
<keyword evidence="2 7" id="KW-0547">Nucleotide-binding</keyword>
<dbReference type="PANTHER" id="PTHR48466:SF2">
    <property type="entry name" value="OS10G0509000 PROTEIN"/>
    <property type="match status" value="1"/>
</dbReference>
<dbReference type="InterPro" id="IPR000432">
    <property type="entry name" value="DNA_mismatch_repair_MutS_C"/>
</dbReference>
<dbReference type="SMART" id="SM00534">
    <property type="entry name" value="MUTSac"/>
    <property type="match status" value="1"/>
</dbReference>
<dbReference type="InterPro" id="IPR045076">
    <property type="entry name" value="MutS"/>
</dbReference>
<dbReference type="GO" id="GO:0072344">
    <property type="term" value="P:rescue of stalled ribosome"/>
    <property type="evidence" value="ECO:0007669"/>
    <property type="project" value="UniProtKB-UniRule"/>
</dbReference>
<dbReference type="PATRIC" id="fig|52.7.peg.8401"/>
<comment type="function">
    <text evidence="7">Endonuclease that is involved in the suppression of homologous recombination and thus may have a key role in the control of bacterial genetic diversity.</text>
</comment>
<reference evidence="11 12" key="1">
    <citation type="submission" date="2015-07" db="EMBL/GenBank/DDBJ databases">
        <title>Genome analysis of myxobacterium Chondromyces crocatus Cm c5 reveals a high potential for natural compound synthesis and the genetic basis for the loss of fruiting body formation.</title>
        <authorList>
            <person name="Zaburannyi N."/>
            <person name="Bunk B."/>
            <person name="Maier J."/>
            <person name="Overmann J."/>
            <person name="Mueller R."/>
        </authorList>
    </citation>
    <scope>NUCLEOTIDE SEQUENCE [LARGE SCALE GENOMIC DNA]</scope>
    <source>
        <strain evidence="11 12">Cm c5</strain>
    </source>
</reference>
<keyword evidence="7" id="KW-0255">Endonuclease</keyword>
<feature type="region of interest" description="Disordered" evidence="9">
    <location>
        <begin position="308"/>
        <end position="330"/>
    </location>
</feature>
<dbReference type="SUPFAM" id="SSF160443">
    <property type="entry name" value="SMR domain-like"/>
    <property type="match status" value="1"/>
</dbReference>
<dbReference type="SUPFAM" id="SSF52540">
    <property type="entry name" value="P-loop containing nucleoside triphosphate hydrolases"/>
    <property type="match status" value="1"/>
</dbReference>
<dbReference type="HAMAP" id="MF_00092">
    <property type="entry name" value="MutS2"/>
    <property type="match status" value="1"/>
</dbReference>
<feature type="coiled-coil region" evidence="8">
    <location>
        <begin position="168"/>
        <end position="195"/>
    </location>
</feature>
<dbReference type="RefSeq" id="WP_050434876.1">
    <property type="nucleotide sequence ID" value="NZ_CP012159.1"/>
</dbReference>
<dbReference type="AlphaFoldDB" id="A0A0K1ERD5"/>
<dbReference type="GO" id="GO:0019843">
    <property type="term" value="F:rRNA binding"/>
    <property type="evidence" value="ECO:0007669"/>
    <property type="project" value="UniProtKB-UniRule"/>
</dbReference>
<dbReference type="GO" id="GO:0006298">
    <property type="term" value="P:mismatch repair"/>
    <property type="evidence" value="ECO:0007669"/>
    <property type="project" value="InterPro"/>
</dbReference>
<dbReference type="InterPro" id="IPR036187">
    <property type="entry name" value="DNA_mismatch_repair_MutS_sf"/>
</dbReference>
<evidence type="ECO:0000256" key="1">
    <source>
        <dbReference type="ARBA" id="ARBA00022730"/>
    </source>
</evidence>
<name>A0A0K1ERD5_CHOCO</name>
<dbReference type="OrthoDB" id="9808166at2"/>
<keyword evidence="7" id="KW-0540">Nuclease</keyword>
<evidence type="ECO:0000256" key="4">
    <source>
        <dbReference type="ARBA" id="ARBA00022840"/>
    </source>
</evidence>
<dbReference type="GO" id="GO:0016887">
    <property type="term" value="F:ATP hydrolysis activity"/>
    <property type="evidence" value="ECO:0007669"/>
    <property type="project" value="InterPro"/>
</dbReference>
<dbReference type="FunFam" id="3.40.50.300:FF:000830">
    <property type="entry name" value="Endonuclease MutS2"/>
    <property type="match status" value="1"/>
</dbReference>
<dbReference type="NCBIfam" id="TIGR01069">
    <property type="entry name" value="mutS2"/>
    <property type="match status" value="1"/>
</dbReference>
<evidence type="ECO:0000256" key="3">
    <source>
        <dbReference type="ARBA" id="ARBA00022801"/>
    </source>
</evidence>
<feature type="coiled-coil region" evidence="8">
    <location>
        <begin position="555"/>
        <end position="632"/>
    </location>
</feature>
<dbReference type="GO" id="GO:0140664">
    <property type="term" value="F:ATP-dependent DNA damage sensor activity"/>
    <property type="evidence" value="ECO:0007669"/>
    <property type="project" value="InterPro"/>
</dbReference>
<evidence type="ECO:0000259" key="10">
    <source>
        <dbReference type="PROSITE" id="PS50828"/>
    </source>
</evidence>
<dbReference type="Proteomes" id="UP000067626">
    <property type="component" value="Chromosome"/>
</dbReference>
<dbReference type="SMART" id="SM00463">
    <property type="entry name" value="SMR"/>
    <property type="match status" value="1"/>
</dbReference>